<dbReference type="InterPro" id="IPR014917">
    <property type="entry name" value="DUF1800"/>
</dbReference>
<keyword evidence="2" id="KW-1185">Reference proteome</keyword>
<dbReference type="AlphaFoldDB" id="A0A4U5JR72"/>
<comment type="caution">
    <text evidence="1">The sequence shown here is derived from an EMBL/GenBank/DDBJ whole genome shotgun (WGS) entry which is preliminary data.</text>
</comment>
<evidence type="ECO:0000313" key="2">
    <source>
        <dbReference type="Proteomes" id="UP000308707"/>
    </source>
</evidence>
<reference evidence="1 2" key="1">
    <citation type="submission" date="2019-04" db="EMBL/GenBank/DDBJ databases">
        <title>Reference strain of H23.</title>
        <authorList>
            <person name="Luo X."/>
        </authorList>
    </citation>
    <scope>NUCLEOTIDE SEQUENCE [LARGE SCALE GENOMIC DNA]</scope>
    <source>
        <strain evidence="1 2">H23</strain>
    </source>
</reference>
<organism evidence="1 2">
    <name type="scientific">Luteimonas gilva</name>
    <dbReference type="NCBI Taxonomy" id="2572684"/>
    <lineage>
        <taxon>Bacteria</taxon>
        <taxon>Pseudomonadati</taxon>
        <taxon>Pseudomonadota</taxon>
        <taxon>Gammaproteobacteria</taxon>
        <taxon>Lysobacterales</taxon>
        <taxon>Lysobacteraceae</taxon>
        <taxon>Luteimonas</taxon>
    </lineage>
</organism>
<dbReference type="OrthoDB" id="9772295at2"/>
<dbReference type="EMBL" id="SZUA01000002">
    <property type="protein sequence ID" value="TKR30988.1"/>
    <property type="molecule type" value="Genomic_DNA"/>
</dbReference>
<protein>
    <submittedName>
        <fullName evidence="1">DUF1800 domain-containing protein</fullName>
    </submittedName>
</protein>
<dbReference type="PANTHER" id="PTHR43737:SF1">
    <property type="entry name" value="DUF1501 DOMAIN-CONTAINING PROTEIN"/>
    <property type="match status" value="1"/>
</dbReference>
<name>A0A4U5JR72_9GAMM</name>
<dbReference type="Pfam" id="PF08811">
    <property type="entry name" value="DUF1800"/>
    <property type="match status" value="1"/>
</dbReference>
<proteinExistence type="predicted"/>
<dbReference type="Proteomes" id="UP000308707">
    <property type="component" value="Unassembled WGS sequence"/>
</dbReference>
<accession>A0A4U5JR72</accession>
<sequence>MRAIHPIASVPNPDCVLRQNSVRRRVLTSGAGGGGSAMDWGGWRVWSDDGGFRIWTWIGSWPGLQFLLLLAALLTVRQDTPAPAVRTQAAAARTVASASAAATVKPPPSKSGPMPAQRAPVTANDAARFLAQATFGPKLEEIDRVTQIGYGGWLDEQFAQPASSQLDFITAAGPDYQREWRLDAWFMNALGGQDPFNASLVHRDQLRQRVAFALSEIFVVSDATSDLLGGQVRGMTHYYDTLARDAFGNYRQLLEDVTLHPVMGIYLSALGNQKPNPASNIRPDENYAREAMQLFSVGLVMLNPDGTPKLDTAGKPIPSYNQETVKGFAHVFTGWTFKKCVTLGDFTCYVWDSSDPSWTSRMENFASYHASAQDKQLLIYPGVALPNGVLAGGGSAQNNLKAALDNIFNHPNVGPFIGRQLIQRLVTSNPSPAYVARVAAAFDNNGQGVRGDMKAVIRAILFDAEARDPGSRPPNFGKVREPLLRLTHLWRALNARSQSGHMDEFWTLDMNIGQSPMYAPSVFNFFSPRYTPSGELTDLGLAAPELQLATDYMMPSTEGYLGYKTYEVYTENPDLGPNEIAIDISRDTPLAADAAALVDRYNLLFLSGQMSAGMRQALLTRLNGMPANSLEARRTRVKEALYLIVNSPEYVVQK</sequence>
<dbReference type="PANTHER" id="PTHR43737">
    <property type="entry name" value="BLL7424 PROTEIN"/>
    <property type="match status" value="1"/>
</dbReference>
<gene>
    <name evidence="1" type="ORF">FCE95_12930</name>
</gene>
<evidence type="ECO:0000313" key="1">
    <source>
        <dbReference type="EMBL" id="TKR30988.1"/>
    </source>
</evidence>